<gene>
    <name evidence="2" type="ORF">DXG03_009224</name>
</gene>
<dbReference type="InterPro" id="IPR055936">
    <property type="entry name" value="DUF7514"/>
</dbReference>
<accession>A0A9P7KCC4</accession>
<proteinExistence type="predicted"/>
<reference evidence="2" key="1">
    <citation type="submission" date="2020-07" db="EMBL/GenBank/DDBJ databases">
        <authorList>
            <person name="Nieuwenhuis M."/>
            <person name="Van De Peppel L.J.J."/>
        </authorList>
    </citation>
    <scope>NUCLEOTIDE SEQUENCE</scope>
    <source>
        <strain evidence="2">AP01</strain>
        <tissue evidence="2">Mycelium</tissue>
    </source>
</reference>
<reference evidence="2" key="2">
    <citation type="submission" date="2021-10" db="EMBL/GenBank/DDBJ databases">
        <title>Phylogenomics reveals ancestral predisposition of the termite-cultivated fungus Termitomyces towards a domesticated lifestyle.</title>
        <authorList>
            <person name="Auxier B."/>
            <person name="Grum-Grzhimaylo A."/>
            <person name="Cardenas M.E."/>
            <person name="Lodge J.D."/>
            <person name="Laessoe T."/>
            <person name="Pedersen O."/>
            <person name="Smith M.E."/>
            <person name="Kuyper T.W."/>
            <person name="Franco-Molano E.A."/>
            <person name="Baroni T.J."/>
            <person name="Aanen D.K."/>
        </authorList>
    </citation>
    <scope>NUCLEOTIDE SEQUENCE</scope>
    <source>
        <strain evidence="2">AP01</strain>
        <tissue evidence="2">Mycelium</tissue>
    </source>
</reference>
<comment type="caution">
    <text evidence="2">The sequence shown here is derived from an EMBL/GenBank/DDBJ whole genome shotgun (WGS) entry which is preliminary data.</text>
</comment>
<dbReference type="OrthoDB" id="7873042at2759"/>
<dbReference type="Pfam" id="PF24355">
    <property type="entry name" value="DUF7514"/>
    <property type="match status" value="1"/>
</dbReference>
<evidence type="ECO:0000259" key="1">
    <source>
        <dbReference type="Pfam" id="PF24355"/>
    </source>
</evidence>
<dbReference type="EMBL" id="JABCKV010000086">
    <property type="protein sequence ID" value="KAG5644009.1"/>
    <property type="molecule type" value="Genomic_DNA"/>
</dbReference>
<evidence type="ECO:0000313" key="3">
    <source>
        <dbReference type="Proteomes" id="UP000775547"/>
    </source>
</evidence>
<dbReference type="Proteomes" id="UP000775547">
    <property type="component" value="Unassembled WGS sequence"/>
</dbReference>
<dbReference type="AlphaFoldDB" id="A0A9P7KCC4"/>
<evidence type="ECO:0000313" key="2">
    <source>
        <dbReference type="EMBL" id="KAG5644009.1"/>
    </source>
</evidence>
<name>A0A9P7KCC4_9AGAR</name>
<organism evidence="2 3">
    <name type="scientific">Asterophora parasitica</name>
    <dbReference type="NCBI Taxonomy" id="117018"/>
    <lineage>
        <taxon>Eukaryota</taxon>
        <taxon>Fungi</taxon>
        <taxon>Dikarya</taxon>
        <taxon>Basidiomycota</taxon>
        <taxon>Agaricomycotina</taxon>
        <taxon>Agaricomycetes</taxon>
        <taxon>Agaricomycetidae</taxon>
        <taxon>Agaricales</taxon>
        <taxon>Tricholomatineae</taxon>
        <taxon>Lyophyllaceae</taxon>
        <taxon>Asterophora</taxon>
    </lineage>
</organism>
<keyword evidence="3" id="KW-1185">Reference proteome</keyword>
<protein>
    <recommendedName>
        <fullName evidence="1">DUF7514 domain-containing protein</fullName>
    </recommendedName>
</protein>
<sequence>MAGKTALTATYNMSAQSNADKSLKNTFDLFAIDHNLLQRVQGPHADPSGLTSAFKNVLGSFAPSLQSPAPPMPALTRKGFVDITTIELLTDPSREWANFSRLLRKYDLPRYRGWGDLPRSVIPALPDPAMLNRVASVTAFAQQKASNELDAARVQAQFQKRANQAAIELVSDTRYEYKYY</sequence>
<feature type="domain" description="DUF7514" evidence="1">
    <location>
        <begin position="17"/>
        <end position="137"/>
    </location>
</feature>